<feature type="chain" id="PRO_5020745563" description="Carboxypeptidase regulatory-like domain-containing protein" evidence="2">
    <location>
        <begin position="26"/>
        <end position="171"/>
    </location>
</feature>
<dbReference type="RefSeq" id="WP_132107010.1">
    <property type="nucleotide sequence ID" value="NZ_SMLB01000054.1"/>
</dbReference>
<feature type="signal peptide" evidence="2">
    <location>
        <begin position="1"/>
        <end position="25"/>
    </location>
</feature>
<proteinExistence type="predicted"/>
<reference evidence="3 4" key="1">
    <citation type="submission" date="2019-02" db="EMBL/GenBank/DDBJ databases">
        <title>Draft genome sequences of novel Actinobacteria.</title>
        <authorList>
            <person name="Sahin N."/>
            <person name="Ay H."/>
            <person name="Saygin H."/>
        </authorList>
    </citation>
    <scope>NUCLEOTIDE SEQUENCE [LARGE SCALE GENOMIC DNA]</scope>
    <source>
        <strain evidence="3 4">8K307</strain>
    </source>
</reference>
<dbReference type="Proteomes" id="UP000295217">
    <property type="component" value="Unassembled WGS sequence"/>
</dbReference>
<dbReference type="OrthoDB" id="5195761at2"/>
<accession>A0A4R5A0N5</accession>
<gene>
    <name evidence="3" type="ORF">E1262_25690</name>
</gene>
<name>A0A4R5A0N5_9ACTN</name>
<keyword evidence="2" id="KW-0732">Signal</keyword>
<evidence type="ECO:0000313" key="3">
    <source>
        <dbReference type="EMBL" id="TDD65261.1"/>
    </source>
</evidence>
<evidence type="ECO:0000313" key="4">
    <source>
        <dbReference type="Proteomes" id="UP000295217"/>
    </source>
</evidence>
<dbReference type="InterPro" id="IPR008969">
    <property type="entry name" value="CarboxyPept-like_regulatory"/>
</dbReference>
<dbReference type="AlphaFoldDB" id="A0A4R5A0N5"/>
<evidence type="ECO:0000256" key="1">
    <source>
        <dbReference type="SAM" id="MobiDB-lite"/>
    </source>
</evidence>
<keyword evidence="4" id="KW-1185">Reference proteome</keyword>
<dbReference type="EMBL" id="SMLB01000054">
    <property type="protein sequence ID" value="TDD65261.1"/>
    <property type="molecule type" value="Genomic_DNA"/>
</dbReference>
<feature type="compositionally biased region" description="Basic and acidic residues" evidence="1">
    <location>
        <begin position="158"/>
        <end position="171"/>
    </location>
</feature>
<protein>
    <recommendedName>
        <fullName evidence="5">Carboxypeptidase regulatory-like domain-containing protein</fullName>
    </recommendedName>
</protein>
<dbReference type="PROSITE" id="PS51257">
    <property type="entry name" value="PROKAR_LIPOPROTEIN"/>
    <property type="match status" value="1"/>
</dbReference>
<evidence type="ECO:0008006" key="5">
    <source>
        <dbReference type="Google" id="ProtNLM"/>
    </source>
</evidence>
<comment type="caution">
    <text evidence="3">The sequence shown here is derived from an EMBL/GenBank/DDBJ whole genome shotgun (WGS) entry which is preliminary data.</text>
</comment>
<dbReference type="SUPFAM" id="SSF49464">
    <property type="entry name" value="Carboxypeptidase regulatory domain-like"/>
    <property type="match status" value="1"/>
</dbReference>
<feature type="region of interest" description="Disordered" evidence="1">
    <location>
        <begin position="146"/>
        <end position="171"/>
    </location>
</feature>
<organism evidence="3 4">
    <name type="scientific">Jiangella aurantiaca</name>
    <dbReference type="NCBI Taxonomy" id="2530373"/>
    <lineage>
        <taxon>Bacteria</taxon>
        <taxon>Bacillati</taxon>
        <taxon>Actinomycetota</taxon>
        <taxon>Actinomycetes</taxon>
        <taxon>Jiangellales</taxon>
        <taxon>Jiangellaceae</taxon>
        <taxon>Jiangella</taxon>
    </lineage>
</organism>
<sequence length="171" mass="17684">MAHRTPAAVVVAVLFAACSSGERDAADPSALPAPTPAASATPTATLVPGIPDSAQLSEPVVVRGRVLRADGTAVAEALVQLTTEPTDEQLATIDPFLHPLTPVAATSSGPDGRYELRIPAGRRTELPVDEAGLVQFVVLVESPEGSATEFWTGPGEPTHPHTVDLEVRPDS</sequence>
<evidence type="ECO:0000256" key="2">
    <source>
        <dbReference type="SAM" id="SignalP"/>
    </source>
</evidence>